<dbReference type="Pfam" id="PF13847">
    <property type="entry name" value="Methyltransf_31"/>
    <property type="match status" value="1"/>
</dbReference>
<evidence type="ECO:0000256" key="4">
    <source>
        <dbReference type="ARBA" id="ARBA00022679"/>
    </source>
</evidence>
<comment type="pathway">
    <text evidence="2">Lipid metabolism.</text>
</comment>
<dbReference type="GO" id="GO:0000234">
    <property type="term" value="F:phosphoethanolamine N-methyltransferase activity"/>
    <property type="evidence" value="ECO:0007669"/>
    <property type="project" value="UniProtKB-EC"/>
</dbReference>
<dbReference type="OrthoDB" id="61390at2759"/>
<dbReference type="OMA" id="IPQENYY"/>
<dbReference type="PANTHER" id="PTHR44307">
    <property type="entry name" value="PHOSPHOETHANOLAMINE METHYLTRANSFERASE"/>
    <property type="match status" value="1"/>
</dbReference>
<evidence type="ECO:0000256" key="2">
    <source>
        <dbReference type="ARBA" id="ARBA00005189"/>
    </source>
</evidence>
<sequence length="389" mass="42069">MSVGRVLIASVVLSAQLELARRAVVALSRDPALALGLLSLAAWGSRTLPGTALLQAIAAPLGAVLAPIRARFSPSTEPDASRPASAMDRRLMFDMYDIQSSKRALLNLRPPTETWMNFGLWPSASALPPSYGLREACEALATLLAHTVELNSQDTLLDVGCGCGDQDVLFAKTFQPKSILGVEIAPSQVAQAQCHIQRHGLESNVQVVQGSAVDLAASCRAARQFSVVLSLDSAYHYALRRDFVHEAFRVLQPTGRLGLVDICVTDSWQETLCSPAFSARLSQIMFRLGCKAAAIPLANMVSQTEYASQLSAAGFEDVHIRDISDQVFEGFARHIETTAEQLASVTRPLDWIGFRLAARLMRFLGNKRVVKFIVVKSVKPATRSGLTGP</sequence>
<comment type="catalytic activity">
    <reaction evidence="6">
        <text>N,N-dimethylethanolamine phosphate + S-adenosyl-L-methionine = phosphocholine + S-adenosyl-L-homocysteine + H(+)</text>
        <dbReference type="Rhea" id="RHEA:25325"/>
        <dbReference type="ChEBI" id="CHEBI:15378"/>
        <dbReference type="ChEBI" id="CHEBI:57856"/>
        <dbReference type="ChEBI" id="CHEBI:58641"/>
        <dbReference type="ChEBI" id="CHEBI:59789"/>
        <dbReference type="ChEBI" id="CHEBI:295975"/>
        <dbReference type="EC" id="2.1.1.103"/>
    </reaction>
    <physiologicalReaction direction="left-to-right" evidence="6">
        <dbReference type="Rhea" id="RHEA:25326"/>
    </physiologicalReaction>
</comment>
<evidence type="ECO:0000256" key="5">
    <source>
        <dbReference type="ARBA" id="ARBA00035674"/>
    </source>
</evidence>
<dbReference type="PhylomeDB" id="A0A0D2X3B0"/>
<evidence type="ECO:0000256" key="7">
    <source>
        <dbReference type="ARBA" id="ARBA00047841"/>
    </source>
</evidence>
<dbReference type="InParanoid" id="A0A0D2X3B0"/>
<gene>
    <name evidence="9" type="ORF">CAOG_008806</name>
</gene>
<dbReference type="SUPFAM" id="SSF53335">
    <property type="entry name" value="S-adenosyl-L-methionine-dependent methyltransferases"/>
    <property type="match status" value="1"/>
</dbReference>
<proteinExistence type="predicted"/>
<name>A0A0D2X3B0_CAPO3</name>
<evidence type="ECO:0000313" key="10">
    <source>
        <dbReference type="Proteomes" id="UP000008743"/>
    </source>
</evidence>
<dbReference type="AlphaFoldDB" id="A0A0D2X3B0"/>
<comment type="catalytic activity">
    <reaction evidence="7">
        <text>N-methylethanolamine phosphate + S-adenosyl-L-methionine = N,N-dimethylethanolamine phosphate + S-adenosyl-L-homocysteine + H(+)</text>
        <dbReference type="Rhea" id="RHEA:25321"/>
        <dbReference type="ChEBI" id="CHEBI:15378"/>
        <dbReference type="ChEBI" id="CHEBI:57781"/>
        <dbReference type="ChEBI" id="CHEBI:57856"/>
        <dbReference type="ChEBI" id="CHEBI:58641"/>
        <dbReference type="ChEBI" id="CHEBI:59789"/>
        <dbReference type="EC" id="2.1.1.103"/>
    </reaction>
    <physiologicalReaction direction="left-to-right" evidence="7">
        <dbReference type="Rhea" id="RHEA:25322"/>
    </physiologicalReaction>
</comment>
<feature type="domain" description="Methyltransferase" evidence="8">
    <location>
        <begin position="151"/>
        <end position="274"/>
    </location>
</feature>
<organism evidence="9 10">
    <name type="scientific">Capsaspora owczarzaki (strain ATCC 30864)</name>
    <dbReference type="NCBI Taxonomy" id="595528"/>
    <lineage>
        <taxon>Eukaryota</taxon>
        <taxon>Filasterea</taxon>
        <taxon>Capsaspora</taxon>
    </lineage>
</organism>
<dbReference type="EC" id="2.1.1.103" evidence="5"/>
<protein>
    <recommendedName>
        <fullName evidence="5">phosphoethanolamine N-methyltransferase</fullName>
        <ecNumber evidence="5">2.1.1.103</ecNumber>
    </recommendedName>
</protein>
<evidence type="ECO:0000256" key="3">
    <source>
        <dbReference type="ARBA" id="ARBA00022603"/>
    </source>
</evidence>
<keyword evidence="4" id="KW-0808">Transferase</keyword>
<evidence type="ECO:0000259" key="8">
    <source>
        <dbReference type="Pfam" id="PF13847"/>
    </source>
</evidence>
<reference evidence="10" key="1">
    <citation type="submission" date="2011-02" db="EMBL/GenBank/DDBJ databases">
        <title>The Genome Sequence of Capsaspora owczarzaki ATCC 30864.</title>
        <authorList>
            <person name="Russ C."/>
            <person name="Cuomo C."/>
            <person name="Burger G."/>
            <person name="Gray M.W."/>
            <person name="Holland P.W.H."/>
            <person name="King N."/>
            <person name="Lang F.B.F."/>
            <person name="Roger A.J."/>
            <person name="Ruiz-Trillo I."/>
            <person name="Young S.K."/>
            <person name="Zeng Q."/>
            <person name="Gargeya S."/>
            <person name="Alvarado L."/>
            <person name="Berlin A."/>
            <person name="Chapman S.B."/>
            <person name="Chen Z."/>
            <person name="Freedman E."/>
            <person name="Gellesch M."/>
            <person name="Goldberg J."/>
            <person name="Griggs A."/>
            <person name="Gujja S."/>
            <person name="Heilman E."/>
            <person name="Heiman D."/>
            <person name="Howarth C."/>
            <person name="Mehta T."/>
            <person name="Neiman D."/>
            <person name="Pearson M."/>
            <person name="Roberts A."/>
            <person name="Saif S."/>
            <person name="Shea T."/>
            <person name="Shenoy N."/>
            <person name="Sisk P."/>
            <person name="Stolte C."/>
            <person name="Sykes S."/>
            <person name="White J."/>
            <person name="Yandava C."/>
            <person name="Haas B."/>
            <person name="Nusbaum C."/>
            <person name="Birren B."/>
        </authorList>
    </citation>
    <scope>NUCLEOTIDE SEQUENCE</scope>
    <source>
        <strain evidence="10">ATCC 30864</strain>
    </source>
</reference>
<dbReference type="EMBL" id="KE346366">
    <property type="protein sequence ID" value="KJE93994.1"/>
    <property type="molecule type" value="Genomic_DNA"/>
</dbReference>
<accession>A0A0D2X3B0</accession>
<dbReference type="InterPro" id="IPR029063">
    <property type="entry name" value="SAM-dependent_MTases_sf"/>
</dbReference>
<dbReference type="RefSeq" id="XP_011270446.1">
    <property type="nucleotide sequence ID" value="XM_011272144.1"/>
</dbReference>
<keyword evidence="10" id="KW-1185">Reference proteome</keyword>
<keyword evidence="3" id="KW-0489">Methyltransferase</keyword>
<dbReference type="GO" id="GO:0032259">
    <property type="term" value="P:methylation"/>
    <property type="evidence" value="ECO:0007669"/>
    <property type="project" value="UniProtKB-KW"/>
</dbReference>
<dbReference type="Proteomes" id="UP000008743">
    <property type="component" value="Unassembled WGS sequence"/>
</dbReference>
<dbReference type="eggNOG" id="ENOG502S5S2">
    <property type="taxonomic scope" value="Eukaryota"/>
</dbReference>
<dbReference type="STRING" id="595528.A0A0D2X3B0"/>
<evidence type="ECO:0000313" key="9">
    <source>
        <dbReference type="EMBL" id="KJE93994.1"/>
    </source>
</evidence>
<dbReference type="InterPro" id="IPR025714">
    <property type="entry name" value="Methyltranfer_dom"/>
</dbReference>
<dbReference type="Gene3D" id="3.40.50.150">
    <property type="entry name" value="Vaccinia Virus protein VP39"/>
    <property type="match status" value="1"/>
</dbReference>
<evidence type="ECO:0000256" key="1">
    <source>
        <dbReference type="ARBA" id="ARBA00004969"/>
    </source>
</evidence>
<dbReference type="PANTHER" id="PTHR44307:SF2">
    <property type="entry name" value="PHOSPHOETHANOLAMINE METHYLTRANSFERASE ISOFORM X1"/>
    <property type="match status" value="1"/>
</dbReference>
<comment type="pathway">
    <text evidence="1">Phospholipid metabolism; phosphatidylcholine biosynthesis.</text>
</comment>
<dbReference type="CDD" id="cd02440">
    <property type="entry name" value="AdoMet_MTases"/>
    <property type="match status" value="1"/>
</dbReference>
<evidence type="ECO:0000256" key="6">
    <source>
        <dbReference type="ARBA" id="ARBA00047619"/>
    </source>
</evidence>